<organism evidence="2 3">
    <name type="scientific">Pleuronectes platessa</name>
    <name type="common">European plaice</name>
    <dbReference type="NCBI Taxonomy" id="8262"/>
    <lineage>
        <taxon>Eukaryota</taxon>
        <taxon>Metazoa</taxon>
        <taxon>Chordata</taxon>
        <taxon>Craniata</taxon>
        <taxon>Vertebrata</taxon>
        <taxon>Euteleostomi</taxon>
        <taxon>Actinopterygii</taxon>
        <taxon>Neopterygii</taxon>
        <taxon>Teleostei</taxon>
        <taxon>Neoteleostei</taxon>
        <taxon>Acanthomorphata</taxon>
        <taxon>Carangaria</taxon>
        <taxon>Pleuronectiformes</taxon>
        <taxon>Pleuronectoidei</taxon>
        <taxon>Pleuronectidae</taxon>
        <taxon>Pleuronectes</taxon>
    </lineage>
</organism>
<evidence type="ECO:0000256" key="1">
    <source>
        <dbReference type="SAM" id="MobiDB-lite"/>
    </source>
</evidence>
<protein>
    <submittedName>
        <fullName evidence="2">Uncharacterized protein</fullName>
    </submittedName>
</protein>
<evidence type="ECO:0000313" key="2">
    <source>
        <dbReference type="EMBL" id="CAB1460969.1"/>
    </source>
</evidence>
<comment type="caution">
    <text evidence="2">The sequence shown here is derived from an EMBL/GenBank/DDBJ whole genome shotgun (WGS) entry which is preliminary data.</text>
</comment>
<evidence type="ECO:0000313" key="3">
    <source>
        <dbReference type="Proteomes" id="UP001153269"/>
    </source>
</evidence>
<keyword evidence="3" id="KW-1185">Reference proteome</keyword>
<sequence length="101" mass="10774">MTEQKPLWCWFSPSSSSSSSSCVRPHPPQPSLPLAPGLCRRIPGKAPAEAALFSRTTFSACTMAPSGSSSMQQRRRQQQQPSSWGQTACYAAPAPLIIPGA</sequence>
<feature type="region of interest" description="Disordered" evidence="1">
    <location>
        <begin position="64"/>
        <end position="86"/>
    </location>
</feature>
<dbReference type="EMBL" id="CADEAL010004502">
    <property type="protein sequence ID" value="CAB1460969.1"/>
    <property type="molecule type" value="Genomic_DNA"/>
</dbReference>
<dbReference type="AlphaFoldDB" id="A0A9N7W0U1"/>
<feature type="compositionally biased region" description="Low complexity" evidence="1">
    <location>
        <begin position="66"/>
        <end position="83"/>
    </location>
</feature>
<accession>A0A9N7W0U1</accession>
<gene>
    <name evidence="2" type="ORF">PLEPLA_LOCUS48843</name>
</gene>
<reference evidence="2" key="1">
    <citation type="submission" date="2020-03" db="EMBL/GenBank/DDBJ databases">
        <authorList>
            <person name="Weist P."/>
        </authorList>
    </citation>
    <scope>NUCLEOTIDE SEQUENCE</scope>
</reference>
<name>A0A9N7W0U1_PLEPL</name>
<dbReference type="Proteomes" id="UP001153269">
    <property type="component" value="Unassembled WGS sequence"/>
</dbReference>
<dbReference type="PROSITE" id="PS51257">
    <property type="entry name" value="PROKAR_LIPOPROTEIN"/>
    <property type="match status" value="1"/>
</dbReference>
<proteinExistence type="predicted"/>